<feature type="transmembrane region" description="Helical" evidence="1">
    <location>
        <begin position="12"/>
        <end position="32"/>
    </location>
</feature>
<feature type="transmembrane region" description="Helical" evidence="1">
    <location>
        <begin position="44"/>
        <end position="63"/>
    </location>
</feature>
<gene>
    <name evidence="2" type="ORF">SAMN05428957_103347</name>
</gene>
<proteinExistence type="predicted"/>
<name>A0A1G9RNL7_9BURK</name>
<dbReference type="EMBL" id="FNHP01000003">
    <property type="protein sequence ID" value="SDM23985.1"/>
    <property type="molecule type" value="Genomic_DNA"/>
</dbReference>
<reference evidence="3" key="1">
    <citation type="submission" date="2016-10" db="EMBL/GenBank/DDBJ databases">
        <authorList>
            <person name="Varghese N."/>
            <person name="Submissions S."/>
        </authorList>
    </citation>
    <scope>NUCLEOTIDE SEQUENCE [LARGE SCALE GENOMIC DNA]</scope>
    <source>
        <strain evidence="3">EPL6</strain>
    </source>
</reference>
<dbReference type="Proteomes" id="UP000198552">
    <property type="component" value="Unassembled WGS sequence"/>
</dbReference>
<keyword evidence="1" id="KW-1133">Transmembrane helix</keyword>
<dbReference type="STRING" id="1527607.SAMN05428957_103347"/>
<keyword evidence="3" id="KW-1185">Reference proteome</keyword>
<evidence type="ECO:0000256" key="1">
    <source>
        <dbReference type="SAM" id="Phobius"/>
    </source>
</evidence>
<evidence type="ECO:0000313" key="2">
    <source>
        <dbReference type="EMBL" id="SDM23985.1"/>
    </source>
</evidence>
<dbReference type="RefSeq" id="WP_091568354.1">
    <property type="nucleotide sequence ID" value="NZ_FNHP01000003.1"/>
</dbReference>
<sequence length="77" mass="7618">MSATRKLLAEGLGDAVGFVVGALSGFGTALLLGMDLFAPGYGTGSLAGIALVGLGGGVGVTVARRWRTRRAAAVLVE</sequence>
<evidence type="ECO:0000313" key="3">
    <source>
        <dbReference type="Proteomes" id="UP000198552"/>
    </source>
</evidence>
<keyword evidence="1" id="KW-0812">Transmembrane</keyword>
<dbReference type="OrthoDB" id="8854084at2"/>
<accession>A0A1G9RNL7</accession>
<organism evidence="2 3">
    <name type="scientific">Oryzisolibacter propanilivorax</name>
    <dbReference type="NCBI Taxonomy" id="1527607"/>
    <lineage>
        <taxon>Bacteria</taxon>
        <taxon>Pseudomonadati</taxon>
        <taxon>Pseudomonadota</taxon>
        <taxon>Betaproteobacteria</taxon>
        <taxon>Burkholderiales</taxon>
        <taxon>Comamonadaceae</taxon>
        <taxon>Oryzisolibacter</taxon>
    </lineage>
</organism>
<protein>
    <submittedName>
        <fullName evidence="2">Uncharacterized protein</fullName>
    </submittedName>
</protein>
<keyword evidence="1" id="KW-0472">Membrane</keyword>
<dbReference type="AlphaFoldDB" id="A0A1G9RNL7"/>